<dbReference type="Proteomes" id="UP000294325">
    <property type="component" value="Chromosome"/>
</dbReference>
<organism evidence="2 3">
    <name type="scientific">Nitrosococcus wardiae</name>
    <dbReference type="NCBI Taxonomy" id="1814290"/>
    <lineage>
        <taxon>Bacteria</taxon>
        <taxon>Pseudomonadati</taxon>
        <taxon>Pseudomonadota</taxon>
        <taxon>Gammaproteobacteria</taxon>
        <taxon>Chromatiales</taxon>
        <taxon>Chromatiaceae</taxon>
        <taxon>Nitrosococcus</taxon>
    </lineage>
</organism>
<dbReference type="EMBL" id="CP038033">
    <property type="protein sequence ID" value="QBQ56508.1"/>
    <property type="molecule type" value="Genomic_DNA"/>
</dbReference>
<feature type="domain" description="Ice-binding protein C-terminal" evidence="1">
    <location>
        <begin position="73"/>
        <end position="96"/>
    </location>
</feature>
<evidence type="ECO:0000259" key="1">
    <source>
        <dbReference type="Pfam" id="PF07589"/>
    </source>
</evidence>
<evidence type="ECO:0000313" key="3">
    <source>
        <dbReference type="Proteomes" id="UP000294325"/>
    </source>
</evidence>
<protein>
    <submittedName>
        <fullName evidence="2">PEP-CTERM sorting domain-containing protein</fullName>
    </submittedName>
</protein>
<keyword evidence="3" id="KW-1185">Reference proteome</keyword>
<dbReference type="Pfam" id="PF07589">
    <property type="entry name" value="PEP-CTERM"/>
    <property type="match status" value="1"/>
</dbReference>
<proteinExistence type="predicted"/>
<dbReference type="OrthoDB" id="581243at2"/>
<dbReference type="InterPro" id="IPR013424">
    <property type="entry name" value="Ice-binding_C"/>
</dbReference>
<dbReference type="AlphaFoldDB" id="A0A4P7C1M8"/>
<sequence>MISNIGDFVADDFLMAPSSMSTDGDLGSGQLGAHLQSLAVNSITCPEGECSDSGFALGIYSSSEGGGGGPQEIPEPGVLALFGTGLLSLGLIGRRRKHLA</sequence>
<dbReference type="NCBIfam" id="TIGR02595">
    <property type="entry name" value="PEP_CTERM"/>
    <property type="match status" value="1"/>
</dbReference>
<gene>
    <name evidence="2" type="ORF">E3U44_08500</name>
</gene>
<reference evidence="2 3" key="1">
    <citation type="submission" date="2019-03" db="EMBL/GenBank/DDBJ databases">
        <title>The genome sequence of Nitrosococcus wardiae strain D1FHST reveals the archetypal metabolic capacity of ammonia-oxidizing Gammaproteobacteria.</title>
        <authorList>
            <person name="Wang L."/>
            <person name="Lim C.K."/>
            <person name="Hanson T.E."/>
            <person name="Dang H."/>
            <person name="Klotz M.G."/>
        </authorList>
    </citation>
    <scope>NUCLEOTIDE SEQUENCE [LARGE SCALE GENOMIC DNA]</scope>
    <source>
        <strain evidence="2 3">D1FHS</strain>
    </source>
</reference>
<name>A0A4P7C1M8_9GAMM</name>
<accession>A0A4P7C1M8</accession>
<evidence type="ECO:0000313" key="2">
    <source>
        <dbReference type="EMBL" id="QBQ56508.1"/>
    </source>
</evidence>
<dbReference type="KEGG" id="nwr:E3U44_08500"/>